<keyword evidence="1" id="KW-0472">Membrane</keyword>
<name>A0A5D2LSC5_GOSTO</name>
<feature type="transmembrane region" description="Helical" evidence="1">
    <location>
        <begin position="20"/>
        <end position="47"/>
    </location>
</feature>
<accession>A0A5D2LSC5</accession>
<evidence type="ECO:0000313" key="2">
    <source>
        <dbReference type="EMBL" id="TYH81523.1"/>
    </source>
</evidence>
<evidence type="ECO:0000313" key="3">
    <source>
        <dbReference type="Proteomes" id="UP000322667"/>
    </source>
</evidence>
<keyword evidence="1" id="KW-0812">Transmembrane</keyword>
<evidence type="ECO:0000256" key="1">
    <source>
        <dbReference type="SAM" id="Phobius"/>
    </source>
</evidence>
<protein>
    <submittedName>
        <fullName evidence="2">Uncharacterized protein</fullName>
    </submittedName>
</protein>
<organism evidence="2 3">
    <name type="scientific">Gossypium tomentosum</name>
    <name type="common">Hawaiian cotton</name>
    <name type="synonym">Gossypium sandvicense</name>
    <dbReference type="NCBI Taxonomy" id="34277"/>
    <lineage>
        <taxon>Eukaryota</taxon>
        <taxon>Viridiplantae</taxon>
        <taxon>Streptophyta</taxon>
        <taxon>Embryophyta</taxon>
        <taxon>Tracheophyta</taxon>
        <taxon>Spermatophyta</taxon>
        <taxon>Magnoliopsida</taxon>
        <taxon>eudicotyledons</taxon>
        <taxon>Gunneridae</taxon>
        <taxon>Pentapetalae</taxon>
        <taxon>rosids</taxon>
        <taxon>malvids</taxon>
        <taxon>Malvales</taxon>
        <taxon>Malvaceae</taxon>
        <taxon>Malvoideae</taxon>
        <taxon>Gossypium</taxon>
    </lineage>
</organism>
<sequence>MLMGIFLYFSLEGFPLPFSLISLLASIFLSSSLFLVTYLFIVVTVPWHGKLFHQFIRFLRLFAITIQAIAQHNHEIPAQAPPPPPQVLELQV</sequence>
<dbReference type="EMBL" id="CM017625">
    <property type="protein sequence ID" value="TYH81523.1"/>
    <property type="molecule type" value="Genomic_DNA"/>
</dbReference>
<dbReference type="Proteomes" id="UP000322667">
    <property type="component" value="Chromosome D03"/>
</dbReference>
<keyword evidence="3" id="KW-1185">Reference proteome</keyword>
<keyword evidence="1" id="KW-1133">Transmembrane helix</keyword>
<dbReference type="AlphaFoldDB" id="A0A5D2LSC5"/>
<proteinExistence type="predicted"/>
<reference evidence="2 3" key="1">
    <citation type="submission" date="2019-07" db="EMBL/GenBank/DDBJ databases">
        <title>WGS assembly of Gossypium tomentosum.</title>
        <authorList>
            <person name="Chen Z.J."/>
            <person name="Sreedasyam A."/>
            <person name="Ando A."/>
            <person name="Song Q."/>
            <person name="De L."/>
            <person name="Hulse-Kemp A."/>
            <person name="Ding M."/>
            <person name="Ye W."/>
            <person name="Kirkbride R."/>
            <person name="Jenkins J."/>
            <person name="Plott C."/>
            <person name="Lovell J."/>
            <person name="Lin Y.-M."/>
            <person name="Vaughn R."/>
            <person name="Liu B."/>
            <person name="Li W."/>
            <person name="Simpson S."/>
            <person name="Scheffler B."/>
            <person name="Saski C."/>
            <person name="Grover C."/>
            <person name="Hu G."/>
            <person name="Conover J."/>
            <person name="Carlson J."/>
            <person name="Shu S."/>
            <person name="Boston L."/>
            <person name="Williams M."/>
            <person name="Peterson D."/>
            <person name="Mcgee K."/>
            <person name="Jones D."/>
            <person name="Wendel J."/>
            <person name="Stelly D."/>
            <person name="Grimwood J."/>
            <person name="Schmutz J."/>
        </authorList>
    </citation>
    <scope>NUCLEOTIDE SEQUENCE [LARGE SCALE GENOMIC DNA]</scope>
    <source>
        <strain evidence="2">7179.01</strain>
    </source>
</reference>
<gene>
    <name evidence="2" type="ORF">ES332_D03G206500v1</name>
</gene>